<keyword evidence="1" id="KW-1133">Transmembrane helix</keyword>
<keyword evidence="1" id="KW-0472">Membrane</keyword>
<organism evidence="2 3">
    <name type="scientific">Gordonibacter faecis</name>
    <dbReference type="NCBI Taxonomy" id="3047475"/>
    <lineage>
        <taxon>Bacteria</taxon>
        <taxon>Bacillati</taxon>
        <taxon>Actinomycetota</taxon>
        <taxon>Coriobacteriia</taxon>
        <taxon>Eggerthellales</taxon>
        <taxon>Eggerthellaceae</taxon>
        <taxon>Gordonibacter</taxon>
    </lineage>
</organism>
<evidence type="ECO:0000313" key="2">
    <source>
        <dbReference type="EMBL" id="MDJ1649395.1"/>
    </source>
</evidence>
<sequence>MFGRWALVVAGVVAIALGFVTSSALVRAVVFAGLAFLLANALFQHMPLSRACMAAAAIALLFGAAVSLYRLFTWDMGLASWLPDALGALVGAAISYPVLKRINRVMNS</sequence>
<feature type="transmembrane region" description="Helical" evidence="1">
    <location>
        <begin position="51"/>
        <end position="72"/>
    </location>
</feature>
<proteinExistence type="predicted"/>
<evidence type="ECO:0000313" key="3">
    <source>
        <dbReference type="Proteomes" id="UP001232750"/>
    </source>
</evidence>
<protein>
    <submittedName>
        <fullName evidence="2">Tat pathway signal protein</fullName>
    </submittedName>
</protein>
<comment type="caution">
    <text evidence="2">The sequence shown here is derived from an EMBL/GenBank/DDBJ whole genome shotgun (WGS) entry which is preliminary data.</text>
</comment>
<accession>A0ABT7DIP6</accession>
<keyword evidence="3" id="KW-1185">Reference proteome</keyword>
<name>A0ABT7DIP6_9ACTN</name>
<dbReference type="Proteomes" id="UP001232750">
    <property type="component" value="Unassembled WGS sequence"/>
</dbReference>
<reference evidence="2 3" key="1">
    <citation type="submission" date="2023-05" db="EMBL/GenBank/DDBJ databases">
        <title>Gordonibacter KGMB12511T sp. nov., isolated from faeces of healthy Korean.</title>
        <authorList>
            <person name="Kim H.S."/>
            <person name="Kim J.-S."/>
            <person name="Suh M.K."/>
            <person name="Eom M.K."/>
            <person name="Do H.E."/>
            <person name="Lee J.-S."/>
        </authorList>
    </citation>
    <scope>NUCLEOTIDE SEQUENCE [LARGE SCALE GENOMIC DNA]</scope>
    <source>
        <strain evidence="2 3">KGMB12511</strain>
    </source>
</reference>
<dbReference type="RefSeq" id="WP_283830725.1">
    <property type="nucleotide sequence ID" value="NZ_JASJEU010000003.1"/>
</dbReference>
<feature type="transmembrane region" description="Helical" evidence="1">
    <location>
        <begin position="6"/>
        <end position="39"/>
    </location>
</feature>
<dbReference type="EMBL" id="JASJEU010000003">
    <property type="protein sequence ID" value="MDJ1649395.1"/>
    <property type="molecule type" value="Genomic_DNA"/>
</dbReference>
<keyword evidence="1" id="KW-0812">Transmembrane</keyword>
<gene>
    <name evidence="2" type="ORF">QNJ86_01130</name>
</gene>
<feature type="transmembrane region" description="Helical" evidence="1">
    <location>
        <begin position="78"/>
        <end position="99"/>
    </location>
</feature>
<evidence type="ECO:0000256" key="1">
    <source>
        <dbReference type="SAM" id="Phobius"/>
    </source>
</evidence>